<evidence type="ECO:0000313" key="2">
    <source>
        <dbReference type="EMBL" id="VFR47837.1"/>
    </source>
</evidence>
<accession>A0A484REQ3</accession>
<organism evidence="2">
    <name type="scientific">plant metagenome</name>
    <dbReference type="NCBI Taxonomy" id="1297885"/>
    <lineage>
        <taxon>unclassified sequences</taxon>
        <taxon>metagenomes</taxon>
        <taxon>organismal metagenomes</taxon>
    </lineage>
</organism>
<proteinExistence type="predicted"/>
<dbReference type="EMBL" id="CAADIH010000027">
    <property type="protein sequence ID" value="VFR47837.1"/>
    <property type="molecule type" value="Genomic_DNA"/>
</dbReference>
<dbReference type="PANTHER" id="PTHR30024">
    <property type="entry name" value="ALIPHATIC SULFONATES-BINDING PROTEIN-RELATED"/>
    <property type="match status" value="1"/>
</dbReference>
<evidence type="ECO:0000313" key="1">
    <source>
        <dbReference type="EMBL" id="VFR45037.1"/>
    </source>
</evidence>
<dbReference type="PANTHER" id="PTHR30024:SF2">
    <property type="entry name" value="ABC TRANSPORTER SUBSTRATE-BINDING PROTEIN"/>
    <property type="match status" value="1"/>
</dbReference>
<dbReference type="SUPFAM" id="SSF53850">
    <property type="entry name" value="Periplasmic binding protein-like II"/>
    <property type="match status" value="1"/>
</dbReference>
<dbReference type="AlphaFoldDB" id="A0A484REQ3"/>
<dbReference type="Gene3D" id="3.40.190.10">
    <property type="entry name" value="Periplasmic binding protein-like II"/>
    <property type="match status" value="2"/>
</dbReference>
<gene>
    <name evidence="1" type="ORF">BER1_4247</name>
    <name evidence="2" type="ORF">BER2_4220</name>
</gene>
<dbReference type="EMBL" id="CAADIE010000026">
    <property type="protein sequence ID" value="VFR45037.1"/>
    <property type="molecule type" value="Genomic_DNA"/>
</dbReference>
<reference evidence="2" key="1">
    <citation type="submission" date="2019-03" db="EMBL/GenBank/DDBJ databases">
        <authorList>
            <person name="Danneels B."/>
        </authorList>
    </citation>
    <scope>NUCLEOTIDE SEQUENCE</scope>
</reference>
<protein>
    <submittedName>
        <fullName evidence="2">Taurine-binding periplasmic protein TauA</fullName>
    </submittedName>
</protein>
<sequence length="360" mass="38821">MVSPGGWPSRRALRARRLSPGYAMTSDLLRRTRRLIVLGILSVLGHAAHAEGRLRIADQFGIAYLPLYVAQAQGLIQKHGKAAGIDIQVEYIRLSGGAAINDALLAGQIDIGSAGLGPLFTLWDRTRGKQDVKGVASLGNFPYYLVTTNPDVRTLADLGPKDRIAVPAVGVSVQARLLQFAAARQWGDAAYDRLDAWTVALPHPDAAAALIKGGTEITAHFGNPPFQEQVLAANPRARILLDSYDLLGGPSTATALYATTRFREDNPKTYAAFVAALDEAARFIQDNREAAADIYLSVSGARTPRDLLLAVLAKPEIEFLTTPQRTLTLGRFLHRVGALRHAPVSVTDYFFDAPHTRGGS</sequence>
<name>A0A484REQ3_9ZZZZ</name>
<dbReference type="Pfam" id="PF13379">
    <property type="entry name" value="NMT1_2"/>
    <property type="match status" value="1"/>
</dbReference>